<reference evidence="3" key="1">
    <citation type="submission" date="2023-01" db="EMBL/GenBank/DDBJ databases">
        <title>Phages are important unrecognized players in the ecology of the oral pathogen Porphyromonas gingivalis.</title>
        <authorList>
            <person name="Matrishin C.B."/>
            <person name="Kauffman K.M."/>
        </authorList>
    </citation>
    <scope>NUCLEOTIDE SEQUENCE</scope>
    <source>
        <strain evidence="3">HG1691old</strain>
    </source>
</reference>
<evidence type="ECO:0000313" key="4">
    <source>
        <dbReference type="Proteomes" id="UP001179540"/>
    </source>
</evidence>
<dbReference type="Proteomes" id="UP001179540">
    <property type="component" value="Chromosome"/>
</dbReference>
<dbReference type="AlphaFoldDB" id="A0AAE9X4A3"/>
<feature type="transmembrane region" description="Helical" evidence="2">
    <location>
        <begin position="335"/>
        <end position="356"/>
    </location>
</feature>
<protein>
    <submittedName>
        <fullName evidence="3">Uncharacterized protein</fullName>
    </submittedName>
</protein>
<evidence type="ECO:0000256" key="1">
    <source>
        <dbReference type="SAM" id="Coils"/>
    </source>
</evidence>
<feature type="coiled-coil region" evidence="1">
    <location>
        <begin position="442"/>
        <end position="497"/>
    </location>
</feature>
<gene>
    <name evidence="3" type="ORF">NY149_05975</name>
</gene>
<evidence type="ECO:0000256" key="2">
    <source>
        <dbReference type="SAM" id="Phobius"/>
    </source>
</evidence>
<evidence type="ECO:0000313" key="3">
    <source>
        <dbReference type="EMBL" id="WCF98076.1"/>
    </source>
</evidence>
<name>A0AAE9X4A3_PORGN</name>
<keyword evidence="2" id="KW-0472">Membrane</keyword>
<keyword evidence="2" id="KW-0812">Transmembrane</keyword>
<proteinExistence type="predicted"/>
<dbReference type="EMBL" id="CP116613">
    <property type="protein sequence ID" value="WCF98076.1"/>
    <property type="molecule type" value="Genomic_DNA"/>
</dbReference>
<keyword evidence="2" id="KW-1133">Transmembrane helix</keyword>
<dbReference type="RefSeq" id="WP_271911753.1">
    <property type="nucleotide sequence ID" value="NZ_CP116613.1"/>
</dbReference>
<keyword evidence="1" id="KW-0175">Coiled coil</keyword>
<sequence length="709" mass="80963">MKQTIIIRVLIVLILNFSLCTKSFSQSTDTETSVSGEKTQIGEVFQLDKNSLKGAKEVKENDKRVILLDQGKKEFKIINTTRSLEIQIKKESSERVTLPRGKSLTITVQDSLSIEIFNEKFICRVQKELKNFSLEKDVKFKGGVLKKENDSYQIELSSSQSLTITNKFSEPITVNDNQLEKGKKISLTNEQISSEITIEGIKIKVVVKQEPSEVKDSPIFLYHKDSWEEIKEGTTYVLDSLRLKYTNKNLEVYRIEANTKDANTKDKIKVEPKSIEEEENIIFDFSLKEGNLQYSIETEEKAIVFTVNCPPPGGPRKTGGGNNKDVPKSVFENKVTVFIGVLIITLLLLFFVYSIIIKKKRKQTALIQTKKESSFRSQNLMSEEVSEKQSDRSVIERNLLKKLLIGEVPNYLSSDYDELVRKIQLNNKKEENPRPRHIGIEETQLRREVEKLSREKSILNLNCDKYKEQVKNLQGQIGNLERRASESMALQAKLEKEISDLKPYNVAIGTFINSLDFAYKQLKQMEAEADKNSIFYPMIREIIDGQGRRISNPIFDVVRPYNTLMEVLKISSLDKLKDVSNEAFFNHYINNYCEKTLTQIAQLNAYACSSHPLSLDTTIERDNIDGIKSIYSNLSLAINGFGYRMILPQLGIDDFDSNKHVKSNNSTLMHLLSERIEAVPVGKIYDIARIGFETNYGQVVTKTTVVCKL</sequence>
<organism evidence="3 4">
    <name type="scientific">Porphyromonas gingivalis</name>
    <name type="common">Bacteroides gingivalis</name>
    <dbReference type="NCBI Taxonomy" id="837"/>
    <lineage>
        <taxon>Bacteria</taxon>
        <taxon>Pseudomonadati</taxon>
        <taxon>Bacteroidota</taxon>
        <taxon>Bacteroidia</taxon>
        <taxon>Bacteroidales</taxon>
        <taxon>Porphyromonadaceae</taxon>
        <taxon>Porphyromonas</taxon>
    </lineage>
</organism>
<accession>A0AAE9X4A3</accession>